<accession>A0ACC3D169</accession>
<evidence type="ECO:0000313" key="1">
    <source>
        <dbReference type="EMBL" id="KAK3060351.1"/>
    </source>
</evidence>
<protein>
    <submittedName>
        <fullName evidence="1">Uncharacterized protein</fullName>
    </submittedName>
</protein>
<proteinExistence type="predicted"/>
<dbReference type="EMBL" id="JAWDJW010008642">
    <property type="protein sequence ID" value="KAK3060351.1"/>
    <property type="molecule type" value="Genomic_DNA"/>
</dbReference>
<dbReference type="Proteomes" id="UP001186974">
    <property type="component" value="Unassembled WGS sequence"/>
</dbReference>
<name>A0ACC3D169_9PEZI</name>
<gene>
    <name evidence="1" type="ORF">LTS18_008739</name>
</gene>
<comment type="caution">
    <text evidence="1">The sequence shown here is derived from an EMBL/GenBank/DDBJ whole genome shotgun (WGS) entry which is preliminary data.</text>
</comment>
<evidence type="ECO:0000313" key="2">
    <source>
        <dbReference type="Proteomes" id="UP001186974"/>
    </source>
</evidence>
<reference evidence="1" key="1">
    <citation type="submission" date="2024-09" db="EMBL/GenBank/DDBJ databases">
        <title>Black Yeasts Isolated from many extreme environments.</title>
        <authorList>
            <person name="Coleine C."/>
            <person name="Stajich J.E."/>
            <person name="Selbmann L."/>
        </authorList>
    </citation>
    <scope>NUCLEOTIDE SEQUENCE</scope>
    <source>
        <strain evidence="1">CCFEE 5737</strain>
    </source>
</reference>
<keyword evidence="2" id="KW-1185">Reference proteome</keyword>
<sequence length="81" mass="9217">ENPFYSIDEIMDHDLRVPYIMSEESIDLIRLMLDRDVERRVTIGQVLEHAWLREEGGDGVAEEGKEVVREKGMGEMVAAAA</sequence>
<feature type="non-terminal residue" evidence="1">
    <location>
        <position position="1"/>
    </location>
</feature>
<organism evidence="1 2">
    <name type="scientific">Coniosporium uncinatum</name>
    <dbReference type="NCBI Taxonomy" id="93489"/>
    <lineage>
        <taxon>Eukaryota</taxon>
        <taxon>Fungi</taxon>
        <taxon>Dikarya</taxon>
        <taxon>Ascomycota</taxon>
        <taxon>Pezizomycotina</taxon>
        <taxon>Dothideomycetes</taxon>
        <taxon>Dothideomycetes incertae sedis</taxon>
        <taxon>Coniosporium</taxon>
    </lineage>
</organism>